<feature type="chain" id="PRO_5023103015" evidence="1">
    <location>
        <begin position="28"/>
        <end position="151"/>
    </location>
</feature>
<accession>A0A5C6AZM7</accession>
<feature type="signal peptide" evidence="1">
    <location>
        <begin position="1"/>
        <end position="27"/>
    </location>
</feature>
<gene>
    <name evidence="2" type="ORF">Poly21_56770</name>
</gene>
<dbReference type="Proteomes" id="UP000319908">
    <property type="component" value="Unassembled WGS sequence"/>
</dbReference>
<dbReference type="AlphaFoldDB" id="A0A5C6AZM7"/>
<organism evidence="2 3">
    <name type="scientific">Allorhodopirellula heiligendammensis</name>
    <dbReference type="NCBI Taxonomy" id="2714739"/>
    <lineage>
        <taxon>Bacteria</taxon>
        <taxon>Pseudomonadati</taxon>
        <taxon>Planctomycetota</taxon>
        <taxon>Planctomycetia</taxon>
        <taxon>Pirellulales</taxon>
        <taxon>Pirellulaceae</taxon>
        <taxon>Allorhodopirellula</taxon>
    </lineage>
</organism>
<proteinExistence type="predicted"/>
<dbReference type="EMBL" id="SJPU01000015">
    <property type="protein sequence ID" value="TWU05413.1"/>
    <property type="molecule type" value="Genomic_DNA"/>
</dbReference>
<evidence type="ECO:0000256" key="1">
    <source>
        <dbReference type="SAM" id="SignalP"/>
    </source>
</evidence>
<sequence>MKSLKLAFVASALFACGIATYVHTARANPIQDAASMPARLIDFLPQGTVIDLSFSSGLTSVKILENEYIERWETETASLIRNYEAISKDQTAGKNQLAEIESSLYKVSSPWKVTAVAENYVRLEPILRLPLHENTPWIILPESSISYIKPN</sequence>
<keyword evidence="3" id="KW-1185">Reference proteome</keyword>
<evidence type="ECO:0000313" key="2">
    <source>
        <dbReference type="EMBL" id="TWU05413.1"/>
    </source>
</evidence>
<evidence type="ECO:0000313" key="3">
    <source>
        <dbReference type="Proteomes" id="UP000319908"/>
    </source>
</evidence>
<dbReference type="RefSeq" id="WP_146410075.1">
    <property type="nucleotide sequence ID" value="NZ_SJPU01000015.1"/>
</dbReference>
<dbReference type="PROSITE" id="PS51257">
    <property type="entry name" value="PROKAR_LIPOPROTEIN"/>
    <property type="match status" value="1"/>
</dbReference>
<protein>
    <submittedName>
        <fullName evidence="2">Uncharacterized protein</fullName>
    </submittedName>
</protein>
<comment type="caution">
    <text evidence="2">The sequence shown here is derived from an EMBL/GenBank/DDBJ whole genome shotgun (WGS) entry which is preliminary data.</text>
</comment>
<name>A0A5C6AZM7_9BACT</name>
<reference evidence="2 3" key="1">
    <citation type="journal article" date="2020" name="Antonie Van Leeuwenhoek">
        <title>Rhodopirellula heiligendammensis sp. nov., Rhodopirellula pilleata sp. nov., and Rhodopirellula solitaria sp. nov. isolated from natural or artificial marine surfaces in Northern Germany and California, USA, and emended description of the genus Rhodopirellula.</title>
        <authorList>
            <person name="Kallscheuer N."/>
            <person name="Wiegand S."/>
            <person name="Jogler M."/>
            <person name="Boedeker C."/>
            <person name="Peeters S.H."/>
            <person name="Rast P."/>
            <person name="Heuer A."/>
            <person name="Jetten M.S.M."/>
            <person name="Rohde M."/>
            <person name="Jogler C."/>
        </authorList>
    </citation>
    <scope>NUCLEOTIDE SEQUENCE [LARGE SCALE GENOMIC DNA]</scope>
    <source>
        <strain evidence="2 3">Poly21</strain>
    </source>
</reference>
<keyword evidence="1" id="KW-0732">Signal</keyword>